<protein>
    <recommendedName>
        <fullName evidence="4">Sorting nexin-2</fullName>
    </recommendedName>
</protein>
<evidence type="ECO:0000313" key="17">
    <source>
        <dbReference type="Ensembl" id="ENSHBUP00000005809.1"/>
    </source>
</evidence>
<dbReference type="SMART" id="SM00312">
    <property type="entry name" value="PX"/>
    <property type="match status" value="1"/>
</dbReference>
<dbReference type="GO" id="GO:0030027">
    <property type="term" value="C:lamellipodium"/>
    <property type="evidence" value="ECO:0007669"/>
    <property type="project" value="UniProtKB-SubCell"/>
</dbReference>
<comment type="function">
    <text evidence="13">Involved in several stages of intracellular trafficking. Interacts with membranes containing phosphatidylinositol 3-phosphate (PtdIns(3P)) or phosphatidylinositol 3,5-bisphosphate (PtdIns(3,5)P2). Acts in part as component of the retromer membrane-deforming SNX-BAR subcomplex. The SNX-BAR retromer mediates retrograde transport of cargo proteins from endosomes to the trans-Golgi network (TGN) and is involved in endosome-to-plasma membrane transport for cargo protein recycling. The SNX-BAR subcomplex functions to deform the donor membrane into a tubular profile called endosome-to-TGN transport carrier (ETC). Can sense membrane curvature and has in vitro vesicle-to-membrane remodeling activity. Required for retrograde endosome-to-TGN transport of TGN38. Promotes KALRN- and RHOG-dependent but retromer-independent membrane remodeling such as lamellipodium formation; the function is dependent on GEF activity of KALRN.</text>
</comment>
<keyword evidence="18" id="KW-1185">Reference proteome</keyword>
<dbReference type="Pfam" id="PF03700">
    <property type="entry name" value="Sorting_nexin"/>
    <property type="match status" value="1"/>
</dbReference>
<evidence type="ECO:0000256" key="8">
    <source>
        <dbReference type="ARBA" id="ARBA00022927"/>
    </source>
</evidence>
<dbReference type="GO" id="GO:0035091">
    <property type="term" value="F:phosphatidylinositol binding"/>
    <property type="evidence" value="ECO:0007669"/>
    <property type="project" value="InterPro"/>
</dbReference>
<feature type="region of interest" description="Disordered" evidence="15">
    <location>
        <begin position="138"/>
        <end position="291"/>
    </location>
</feature>
<dbReference type="InterPro" id="IPR005329">
    <property type="entry name" value="Sorting_nexin_N"/>
</dbReference>
<comment type="subcellular location">
    <subcellularLocation>
        <location evidence="2">Cell projection</location>
        <location evidence="2">Lamellipodium</location>
    </subcellularLocation>
    <subcellularLocation>
        <location evidence="1">Early endosome membrane</location>
        <topology evidence="1">Peripheral membrane protein</topology>
        <orientation evidence="1">Cytoplasmic side</orientation>
    </subcellularLocation>
</comment>
<keyword evidence="6" id="KW-0597">Phosphoprotein</keyword>
<evidence type="ECO:0000256" key="14">
    <source>
        <dbReference type="SAM" id="Coils"/>
    </source>
</evidence>
<dbReference type="Ensembl" id="ENSHBUT00000006369.1">
    <property type="protein sequence ID" value="ENSHBUP00000005809.1"/>
    <property type="gene ID" value="ENSHBUG00000000176.1"/>
</dbReference>
<evidence type="ECO:0000259" key="16">
    <source>
        <dbReference type="PROSITE" id="PS50195"/>
    </source>
</evidence>
<comment type="similarity">
    <text evidence="3">Belongs to the sorting nexin family.</text>
</comment>
<evidence type="ECO:0000256" key="13">
    <source>
        <dbReference type="ARBA" id="ARBA00045620"/>
    </source>
</evidence>
<keyword evidence="11" id="KW-0472">Membrane</keyword>
<evidence type="ECO:0000256" key="11">
    <source>
        <dbReference type="ARBA" id="ARBA00023136"/>
    </source>
</evidence>
<dbReference type="FunFam" id="1.20.1270.60:FF:000012">
    <property type="entry name" value="Sorting nexin 2"/>
    <property type="match status" value="1"/>
</dbReference>
<keyword evidence="9" id="KW-0007">Acetylation</keyword>
<keyword evidence="12" id="KW-0966">Cell projection</keyword>
<feature type="compositionally biased region" description="Basic and acidic residues" evidence="15">
    <location>
        <begin position="250"/>
        <end position="259"/>
    </location>
</feature>
<reference evidence="17" key="2">
    <citation type="submission" date="2025-09" db="UniProtKB">
        <authorList>
            <consortium name="Ensembl"/>
        </authorList>
    </citation>
    <scope>IDENTIFICATION</scope>
</reference>
<dbReference type="Pfam" id="PF09325">
    <property type="entry name" value="Vps5"/>
    <property type="match status" value="1"/>
</dbReference>
<keyword evidence="8" id="KW-0653">Protein transport</keyword>
<feature type="compositionally biased region" description="Low complexity" evidence="15">
    <location>
        <begin position="260"/>
        <end position="278"/>
    </location>
</feature>
<evidence type="ECO:0000256" key="15">
    <source>
        <dbReference type="SAM" id="MobiDB-lite"/>
    </source>
</evidence>
<evidence type="ECO:0000256" key="7">
    <source>
        <dbReference type="ARBA" id="ARBA00022753"/>
    </source>
</evidence>
<dbReference type="Proteomes" id="UP000264840">
    <property type="component" value="Unplaced"/>
</dbReference>
<name>A0A3Q2V5J6_HAPBU</name>
<dbReference type="PROSITE" id="PS50195">
    <property type="entry name" value="PX"/>
    <property type="match status" value="1"/>
</dbReference>
<feature type="compositionally biased region" description="Acidic residues" evidence="15">
    <location>
        <begin position="14"/>
        <end position="23"/>
    </location>
</feature>
<evidence type="ECO:0000256" key="3">
    <source>
        <dbReference type="ARBA" id="ARBA00010883"/>
    </source>
</evidence>
<feature type="region of interest" description="Disordered" evidence="15">
    <location>
        <begin position="1"/>
        <end position="40"/>
    </location>
</feature>
<keyword evidence="10" id="KW-0446">Lipid-binding</keyword>
<feature type="compositionally biased region" description="Low complexity" evidence="15">
    <location>
        <begin position="138"/>
        <end position="149"/>
    </location>
</feature>
<evidence type="ECO:0000256" key="6">
    <source>
        <dbReference type="ARBA" id="ARBA00022553"/>
    </source>
</evidence>
<evidence type="ECO:0000256" key="5">
    <source>
        <dbReference type="ARBA" id="ARBA00022448"/>
    </source>
</evidence>
<dbReference type="OMA" id="FMSASIT"/>
<dbReference type="AlphaFoldDB" id="A0A3Q2V5J6"/>
<dbReference type="GeneTree" id="ENSGT00940000155889"/>
<feature type="coiled-coil region" evidence="14">
    <location>
        <begin position="611"/>
        <end position="638"/>
    </location>
</feature>
<dbReference type="SUPFAM" id="SSF64268">
    <property type="entry name" value="PX domain"/>
    <property type="match status" value="1"/>
</dbReference>
<dbReference type="GO" id="GO:0006886">
    <property type="term" value="P:intracellular protein transport"/>
    <property type="evidence" value="ECO:0007669"/>
    <property type="project" value="InterPro"/>
</dbReference>
<keyword evidence="14" id="KW-0175">Coiled coil</keyword>
<evidence type="ECO:0000256" key="12">
    <source>
        <dbReference type="ARBA" id="ARBA00023273"/>
    </source>
</evidence>
<dbReference type="InterPro" id="IPR001683">
    <property type="entry name" value="PX_dom"/>
</dbReference>
<evidence type="ECO:0000256" key="10">
    <source>
        <dbReference type="ARBA" id="ARBA00023121"/>
    </source>
</evidence>
<keyword evidence="5" id="KW-0813">Transport</keyword>
<evidence type="ECO:0000256" key="4">
    <source>
        <dbReference type="ARBA" id="ARBA00020435"/>
    </source>
</evidence>
<dbReference type="Gene3D" id="1.20.1270.60">
    <property type="entry name" value="Arfaptin homology (AH) domain/BAR domain"/>
    <property type="match status" value="1"/>
</dbReference>
<dbReference type="PANTHER" id="PTHR10555">
    <property type="entry name" value="SORTING NEXIN"/>
    <property type="match status" value="1"/>
</dbReference>
<dbReference type="Pfam" id="PF00787">
    <property type="entry name" value="PX"/>
    <property type="match status" value="1"/>
</dbReference>
<dbReference type="GO" id="GO:0005829">
    <property type="term" value="C:cytosol"/>
    <property type="evidence" value="ECO:0007669"/>
    <property type="project" value="GOC"/>
</dbReference>
<dbReference type="InterPro" id="IPR015404">
    <property type="entry name" value="Vps5_C"/>
</dbReference>
<keyword evidence="7" id="KW-0967">Endosome</keyword>
<feature type="domain" description="PX" evidence="16">
    <location>
        <begin position="297"/>
        <end position="426"/>
    </location>
</feature>
<evidence type="ECO:0000313" key="18">
    <source>
        <dbReference type="Proteomes" id="UP000264840"/>
    </source>
</evidence>
<evidence type="ECO:0000256" key="9">
    <source>
        <dbReference type="ARBA" id="ARBA00022990"/>
    </source>
</evidence>
<dbReference type="InterPro" id="IPR027267">
    <property type="entry name" value="AH/BAR_dom_sf"/>
</dbReference>
<accession>A0A3Q2V5J6</accession>
<dbReference type="GO" id="GO:0034498">
    <property type="term" value="P:early endosome to Golgi transport"/>
    <property type="evidence" value="ECO:0007669"/>
    <property type="project" value="TreeGrafter"/>
</dbReference>
<feature type="compositionally biased region" description="Polar residues" evidence="15">
    <location>
        <begin position="211"/>
        <end position="229"/>
    </location>
</feature>
<evidence type="ECO:0000256" key="1">
    <source>
        <dbReference type="ARBA" id="ARBA00004469"/>
    </source>
</evidence>
<feature type="region of interest" description="Disordered" evidence="15">
    <location>
        <begin position="92"/>
        <end position="121"/>
    </location>
</feature>
<organism evidence="17 18">
    <name type="scientific">Haplochromis burtoni</name>
    <name type="common">Burton's mouthbrooder</name>
    <name type="synonym">Chromis burtoni</name>
    <dbReference type="NCBI Taxonomy" id="8153"/>
    <lineage>
        <taxon>Eukaryota</taxon>
        <taxon>Metazoa</taxon>
        <taxon>Chordata</taxon>
        <taxon>Craniata</taxon>
        <taxon>Vertebrata</taxon>
        <taxon>Euteleostomi</taxon>
        <taxon>Actinopterygii</taxon>
        <taxon>Neopterygii</taxon>
        <taxon>Teleostei</taxon>
        <taxon>Neoteleostei</taxon>
        <taxon>Acanthomorphata</taxon>
        <taxon>Ovalentaria</taxon>
        <taxon>Cichlomorphae</taxon>
        <taxon>Cichliformes</taxon>
        <taxon>Cichlidae</taxon>
        <taxon>African cichlids</taxon>
        <taxon>Pseudocrenilabrinae</taxon>
        <taxon>Haplochromini</taxon>
        <taxon>Haplochromis</taxon>
    </lineage>
</organism>
<feature type="compositionally biased region" description="Polar residues" evidence="15">
    <location>
        <begin position="98"/>
        <end position="121"/>
    </location>
</feature>
<dbReference type="PANTHER" id="PTHR10555:SF129">
    <property type="entry name" value="SORTING NEXIN-1"/>
    <property type="match status" value="1"/>
</dbReference>
<proteinExistence type="inferred from homology"/>
<sequence>MATSSERSPPPFPDSEDQDVLDAEEVRGRDSDEDEDLFGSTVCTGGVDLAVSAATKSDDFVDILGSETGAQRGEVVKADVTVEATIDRSEVTAGVTDPLSQQEAKQTSTTPVIDLSGDSQPVTSKIADPLVDLFSDAPPAAEAKKPSSANIDLFDDEEGSDIFAEPLQTKPAKQPQKSLFGEPDEDKSVTTKVTAGGPLQDSKPADIFSQAAASTPSVTSTVNPKTNGVHSEEDGDIFAEATVELSLDSPRNERKKEATAKPSAPAPTSLPAAASLAKPQPPALEEVSSDLNPDKDFRGHLMMYVLFFSGDGMNAYMAYKVSTQTTLPMFRNKTFTVRRRFSDFLGLYEKLSEKHGPNGFIVPPPPEKSLLGMTKVKVGKEDSSSTDFVERRRGALERYLQRVVNHPSLLQDPDVREFLEREELPRAVSTQALSGAGFLKMINKATDAVSKMTIKMNESDVWFEEKLQEVESADQQFRKLHALVESLVVHRKELSLNTASFAKSAAMLGSAEDNTALSRALSQLAEVEDKMEQLHQEQAASDTFTFAEMIADYIRLLVGFFPHRKCEFCDLQGSFDHRMKAWQRWQDAQSMLQKKRETEAKLLWANKPDKLQLAKEEIAEWEAKVTQYERDFERVSATVRKEVIRFEREKTKNCKRQVITYLECLLQSQQQLIKYWEAFLPEAKAIA</sequence>
<dbReference type="GO" id="GO:0031901">
    <property type="term" value="C:early endosome membrane"/>
    <property type="evidence" value="ECO:0007669"/>
    <property type="project" value="UniProtKB-SubCell"/>
</dbReference>
<reference evidence="17" key="1">
    <citation type="submission" date="2025-08" db="UniProtKB">
        <authorList>
            <consortium name="Ensembl"/>
        </authorList>
    </citation>
    <scope>IDENTIFICATION</scope>
</reference>
<evidence type="ECO:0000256" key="2">
    <source>
        <dbReference type="ARBA" id="ARBA00004510"/>
    </source>
</evidence>
<dbReference type="Gene3D" id="3.30.1520.10">
    <property type="entry name" value="Phox-like domain"/>
    <property type="match status" value="1"/>
</dbReference>
<dbReference type="InterPro" id="IPR036871">
    <property type="entry name" value="PX_dom_sf"/>
</dbReference>
<dbReference type="FunFam" id="3.30.1520.10:FF:000016">
    <property type="entry name" value="Sorting nexin 2"/>
    <property type="match status" value="1"/>
</dbReference>